<dbReference type="InterPro" id="IPR011010">
    <property type="entry name" value="DNA_brk_join_enz"/>
</dbReference>
<accession>A0A841JGS0</accession>
<keyword evidence="3" id="KW-0233">DNA recombination</keyword>
<dbReference type="Pfam" id="PF17293">
    <property type="entry name" value="Arm-DNA-bind_5"/>
    <property type="match status" value="1"/>
</dbReference>
<dbReference type="GO" id="GO:0006310">
    <property type="term" value="P:DNA recombination"/>
    <property type="evidence" value="ECO:0007669"/>
    <property type="project" value="UniProtKB-KW"/>
</dbReference>
<comment type="caution">
    <text evidence="5">The sequence shown here is derived from an EMBL/GenBank/DDBJ whole genome shotgun (WGS) entry which is preliminary data.</text>
</comment>
<evidence type="ECO:0000313" key="5">
    <source>
        <dbReference type="EMBL" id="MBB6130137.1"/>
    </source>
</evidence>
<gene>
    <name evidence="5" type="ORF">HDF22_004276</name>
</gene>
<dbReference type="EMBL" id="JACHCA010000013">
    <property type="protein sequence ID" value="MBB6130137.1"/>
    <property type="molecule type" value="Genomic_DNA"/>
</dbReference>
<feature type="domain" description="Tyr recombinase" evidence="4">
    <location>
        <begin position="218"/>
        <end position="412"/>
    </location>
</feature>
<dbReference type="InterPro" id="IPR013762">
    <property type="entry name" value="Integrase-like_cat_sf"/>
</dbReference>
<dbReference type="Pfam" id="PF13102">
    <property type="entry name" value="Phage_int_SAM_5"/>
    <property type="match status" value="1"/>
</dbReference>
<comment type="similarity">
    <text evidence="1">Belongs to the 'phage' integrase family.</text>
</comment>
<dbReference type="InterPro" id="IPR002104">
    <property type="entry name" value="Integrase_catalytic"/>
</dbReference>
<evidence type="ECO:0000259" key="4">
    <source>
        <dbReference type="PROSITE" id="PS51898"/>
    </source>
</evidence>
<dbReference type="Proteomes" id="UP000548326">
    <property type="component" value="Unassembled WGS sequence"/>
</dbReference>
<dbReference type="GO" id="GO:0003677">
    <property type="term" value="F:DNA binding"/>
    <property type="evidence" value="ECO:0007669"/>
    <property type="project" value="UniProtKB-KW"/>
</dbReference>
<evidence type="ECO:0000256" key="2">
    <source>
        <dbReference type="ARBA" id="ARBA00023125"/>
    </source>
</evidence>
<sequence>MSISTKVILRTNKVLTNGEYPIMLRITINRQSQFVTTKKSSSPEHWEHISGSAKKSHPDFKTINLLLKNITSKIDLYLLNAGEEETVVSFDDVKQLVLKLTNTDRDIKAKSLFSFFEAEIKRLKVEERLGYAETYQSTLNCLKRFTEGKDHAFVNMQLDFLKKFEAYLLGRNCAVTTRSVYFRTFRTVWRTAISDKICPEKHYPFKDFAFSKYNNPRTKKRAITKAQIDKIAEVEIDAKDDAVLNSRNYFLFSFYCRGLNFTDLASLKWGNVKDGELNYFRAKTKEEFQFKLHPVALEMLAYYRNLEGNSDAGYIFPILYKRHMTALSIRDRKKKILKRVNKDIKELAKSVGIEKNVTTYVARHSYATALRVNGMSKEMIGQSLGHEDTKTTDIYLDDIGDPVMDDLINSII</sequence>
<dbReference type="InterPro" id="IPR010998">
    <property type="entry name" value="Integrase_recombinase_N"/>
</dbReference>
<dbReference type="SUPFAM" id="SSF56349">
    <property type="entry name" value="DNA breaking-rejoining enzymes"/>
    <property type="match status" value="1"/>
</dbReference>
<dbReference type="CDD" id="cd01185">
    <property type="entry name" value="INTN1_C_like"/>
    <property type="match status" value="1"/>
</dbReference>
<dbReference type="InterPro" id="IPR025269">
    <property type="entry name" value="SAM-like_dom"/>
</dbReference>
<protein>
    <submittedName>
        <fullName evidence="5">Site-specific recombinase XerD</fullName>
    </submittedName>
</protein>
<evidence type="ECO:0000313" key="6">
    <source>
        <dbReference type="Proteomes" id="UP000548326"/>
    </source>
</evidence>
<dbReference type="PROSITE" id="PS51898">
    <property type="entry name" value="TYR_RECOMBINASE"/>
    <property type="match status" value="1"/>
</dbReference>
<evidence type="ECO:0000256" key="1">
    <source>
        <dbReference type="ARBA" id="ARBA00008857"/>
    </source>
</evidence>
<dbReference type="PANTHER" id="PTHR30349:SF64">
    <property type="entry name" value="PROPHAGE INTEGRASE INTD-RELATED"/>
    <property type="match status" value="1"/>
</dbReference>
<keyword evidence="2" id="KW-0238">DNA-binding</keyword>
<dbReference type="Gene3D" id="1.10.150.130">
    <property type="match status" value="1"/>
</dbReference>
<dbReference type="Gene3D" id="1.10.443.10">
    <property type="entry name" value="Intergrase catalytic core"/>
    <property type="match status" value="1"/>
</dbReference>
<proteinExistence type="inferred from homology"/>
<reference evidence="5 6" key="1">
    <citation type="submission" date="2020-08" db="EMBL/GenBank/DDBJ databases">
        <title>Genomic Encyclopedia of Type Strains, Phase IV (KMG-V): Genome sequencing to study the core and pangenomes of soil and plant-associated prokaryotes.</title>
        <authorList>
            <person name="Whitman W."/>
        </authorList>
    </citation>
    <scope>NUCLEOTIDE SEQUENCE [LARGE SCALE GENOMIC DNA]</scope>
    <source>
        <strain evidence="5 6">MP601</strain>
    </source>
</reference>
<dbReference type="Pfam" id="PF00589">
    <property type="entry name" value="Phage_integrase"/>
    <property type="match status" value="1"/>
</dbReference>
<dbReference type="PANTHER" id="PTHR30349">
    <property type="entry name" value="PHAGE INTEGRASE-RELATED"/>
    <property type="match status" value="1"/>
</dbReference>
<evidence type="ECO:0000256" key="3">
    <source>
        <dbReference type="ARBA" id="ARBA00023172"/>
    </source>
</evidence>
<dbReference type="GO" id="GO:0015074">
    <property type="term" value="P:DNA integration"/>
    <property type="evidence" value="ECO:0007669"/>
    <property type="project" value="InterPro"/>
</dbReference>
<organism evidence="5 6">
    <name type="scientific">Mucilaginibacter lappiensis</name>
    <dbReference type="NCBI Taxonomy" id="354630"/>
    <lineage>
        <taxon>Bacteria</taxon>
        <taxon>Pseudomonadati</taxon>
        <taxon>Bacteroidota</taxon>
        <taxon>Sphingobacteriia</taxon>
        <taxon>Sphingobacteriales</taxon>
        <taxon>Sphingobacteriaceae</taxon>
        <taxon>Mucilaginibacter</taxon>
    </lineage>
</organism>
<dbReference type="InterPro" id="IPR035386">
    <property type="entry name" value="Arm-DNA-bind_5"/>
</dbReference>
<dbReference type="RefSeq" id="WP_183589040.1">
    <property type="nucleotide sequence ID" value="NZ_JACHCA010000013.1"/>
</dbReference>
<dbReference type="AlphaFoldDB" id="A0A841JGS0"/>
<name>A0A841JGS0_9SPHI</name>
<dbReference type="InterPro" id="IPR050090">
    <property type="entry name" value="Tyrosine_recombinase_XerCD"/>
</dbReference>